<evidence type="ECO:0000256" key="3">
    <source>
        <dbReference type="ARBA" id="ARBA00022801"/>
    </source>
</evidence>
<gene>
    <name evidence="6" type="ORF">EFL26_22270</name>
</gene>
<dbReference type="OrthoDB" id="5496837at2"/>
<keyword evidence="2" id="KW-0645">Protease</keyword>
<name>A0A3N0GI57_9ACTN</name>
<evidence type="ECO:0000256" key="4">
    <source>
        <dbReference type="ARBA" id="ARBA00022807"/>
    </source>
</evidence>
<reference evidence="6 7" key="1">
    <citation type="submission" date="2018-11" db="EMBL/GenBank/DDBJ databases">
        <authorList>
            <person name="Li F."/>
        </authorList>
    </citation>
    <scope>NUCLEOTIDE SEQUENCE [LARGE SCALE GENOMIC DNA]</scope>
    <source>
        <strain evidence="6 7">Gsoil 818</strain>
    </source>
</reference>
<evidence type="ECO:0000259" key="5">
    <source>
        <dbReference type="PROSITE" id="PS51935"/>
    </source>
</evidence>
<comment type="caution">
    <text evidence="6">The sequence shown here is derived from an EMBL/GenBank/DDBJ whole genome shotgun (WGS) entry which is preliminary data.</text>
</comment>
<comment type="similarity">
    <text evidence="1">Belongs to the peptidase C40 family.</text>
</comment>
<evidence type="ECO:0000313" key="7">
    <source>
        <dbReference type="Proteomes" id="UP000279994"/>
    </source>
</evidence>
<dbReference type="PROSITE" id="PS51935">
    <property type="entry name" value="NLPC_P60"/>
    <property type="match status" value="1"/>
</dbReference>
<dbReference type="GO" id="GO:0008234">
    <property type="term" value="F:cysteine-type peptidase activity"/>
    <property type="evidence" value="ECO:0007669"/>
    <property type="project" value="UniProtKB-KW"/>
</dbReference>
<protein>
    <submittedName>
        <fullName evidence="6">NlpC/P60 family protein</fullName>
    </submittedName>
</protein>
<dbReference type="Proteomes" id="UP000279994">
    <property type="component" value="Unassembled WGS sequence"/>
</dbReference>
<dbReference type="PANTHER" id="PTHR47359">
    <property type="entry name" value="PEPTIDOGLYCAN DL-ENDOPEPTIDASE CWLO"/>
    <property type="match status" value="1"/>
</dbReference>
<sequence length="369" mass="37664">MSKAVVAGVTAILFGPATVLLGLAVLLNPAAQAQCLPSGLVVGQTPASLTATRSDGIEVTLDKAQLTRAATIVSVGGGTKDVGRDGIVIALMAALTESSLRMLSNTSAYPDSANYPNDGNGGDHDSLGLFQMRPSTGWGSVKNLMDAEYQALAFYGGPNGPNHGSPRGLLDIPDWKLLPRGVAAQAVEVSAYPDRYAAYEPVAVAILHAIATGTSSDSCGDEAHGLGVPLPPGFAGAFIAAAESQTGKPYVWGGGTYTGPSGIGSDGRGPGFDCSGLVLYAAYQASGGKLKLPHYSGAQLAFGQTVAWDAKQPGDLIFFFHAGASAPHHVAIYVGEGKILQAPHTGDNVRLGMVAEFAGETMAIRRLGG</sequence>
<evidence type="ECO:0000256" key="1">
    <source>
        <dbReference type="ARBA" id="ARBA00007074"/>
    </source>
</evidence>
<accession>A0A3N0GI57</accession>
<dbReference type="EMBL" id="RJSF01000047">
    <property type="protein sequence ID" value="RNM11866.1"/>
    <property type="molecule type" value="Genomic_DNA"/>
</dbReference>
<keyword evidence="3" id="KW-0378">Hydrolase</keyword>
<keyword evidence="4" id="KW-0788">Thiol protease</keyword>
<dbReference type="Pfam" id="PF00877">
    <property type="entry name" value="NLPC_P60"/>
    <property type="match status" value="1"/>
</dbReference>
<dbReference type="InterPro" id="IPR051794">
    <property type="entry name" value="PG_Endopeptidase_C40"/>
</dbReference>
<dbReference type="Gene3D" id="3.90.1720.10">
    <property type="entry name" value="endopeptidase domain like (from Nostoc punctiforme)"/>
    <property type="match status" value="1"/>
</dbReference>
<organism evidence="6 7">
    <name type="scientific">Nocardioides pocheonensis</name>
    <dbReference type="NCBI Taxonomy" id="661485"/>
    <lineage>
        <taxon>Bacteria</taxon>
        <taxon>Bacillati</taxon>
        <taxon>Actinomycetota</taxon>
        <taxon>Actinomycetes</taxon>
        <taxon>Propionibacteriales</taxon>
        <taxon>Nocardioidaceae</taxon>
        <taxon>Nocardioides</taxon>
    </lineage>
</organism>
<keyword evidence="7" id="KW-1185">Reference proteome</keyword>
<feature type="domain" description="NlpC/P60" evidence="5">
    <location>
        <begin position="232"/>
        <end position="369"/>
    </location>
</feature>
<evidence type="ECO:0000313" key="6">
    <source>
        <dbReference type="EMBL" id="RNM11866.1"/>
    </source>
</evidence>
<evidence type="ECO:0000256" key="2">
    <source>
        <dbReference type="ARBA" id="ARBA00022670"/>
    </source>
</evidence>
<dbReference type="PANTHER" id="PTHR47359:SF3">
    <property type="entry name" value="NLP_P60 DOMAIN-CONTAINING PROTEIN-RELATED"/>
    <property type="match status" value="1"/>
</dbReference>
<dbReference type="GO" id="GO:0006508">
    <property type="term" value="P:proteolysis"/>
    <property type="evidence" value="ECO:0007669"/>
    <property type="project" value="UniProtKB-KW"/>
</dbReference>
<dbReference type="SUPFAM" id="SSF54001">
    <property type="entry name" value="Cysteine proteinases"/>
    <property type="match status" value="1"/>
</dbReference>
<dbReference type="InterPro" id="IPR038765">
    <property type="entry name" value="Papain-like_cys_pep_sf"/>
</dbReference>
<dbReference type="RefSeq" id="WP_123225101.1">
    <property type="nucleotide sequence ID" value="NZ_RJSF01000047.1"/>
</dbReference>
<proteinExistence type="inferred from homology"/>
<dbReference type="AlphaFoldDB" id="A0A3N0GI57"/>
<dbReference type="InterPro" id="IPR000064">
    <property type="entry name" value="NLP_P60_dom"/>
</dbReference>